<dbReference type="PANTHER" id="PTHR23255:SF98">
    <property type="entry name" value="SERINE_THREONINE-PROTEIN KINASE RECEPTOR"/>
    <property type="match status" value="1"/>
</dbReference>
<reference evidence="21 22" key="1">
    <citation type="journal article" date="2016" name="Nat. Commun.">
        <title>Extremotolerant tardigrade genome and improved radiotolerance of human cultured cells by tardigrade-unique protein.</title>
        <authorList>
            <person name="Hashimoto T."/>
            <person name="Horikawa D.D."/>
            <person name="Saito Y."/>
            <person name="Kuwahara H."/>
            <person name="Kozuka-Hata H."/>
            <person name="Shin-I T."/>
            <person name="Minakuchi Y."/>
            <person name="Ohishi K."/>
            <person name="Motoyama A."/>
            <person name="Aizu T."/>
            <person name="Enomoto A."/>
            <person name="Kondo K."/>
            <person name="Tanaka S."/>
            <person name="Hara Y."/>
            <person name="Koshikawa S."/>
            <person name="Sagara H."/>
            <person name="Miura T."/>
            <person name="Yokobori S."/>
            <person name="Miyagawa K."/>
            <person name="Suzuki Y."/>
            <person name="Kubo T."/>
            <person name="Oyama M."/>
            <person name="Kohara Y."/>
            <person name="Fujiyama A."/>
            <person name="Arakawa K."/>
            <person name="Katayama T."/>
            <person name="Toyoda A."/>
            <person name="Kunieda T."/>
        </authorList>
    </citation>
    <scope>NUCLEOTIDE SEQUENCE [LARGE SCALE GENOMIC DNA]</scope>
    <source>
        <strain evidence="21 22">YOKOZUNA-1</strain>
    </source>
</reference>
<keyword evidence="16" id="KW-1015">Disulfide bond</keyword>
<evidence type="ECO:0000256" key="10">
    <source>
        <dbReference type="ARBA" id="ARBA00022840"/>
    </source>
</evidence>
<feature type="disulfide bond" evidence="16">
    <location>
        <begin position="118"/>
        <end position="123"/>
    </location>
</feature>
<feature type="signal peptide" evidence="19">
    <location>
        <begin position="1"/>
        <end position="26"/>
    </location>
</feature>
<proteinExistence type="inferred from homology"/>
<evidence type="ECO:0000256" key="4">
    <source>
        <dbReference type="ARBA" id="ARBA00022527"/>
    </source>
</evidence>
<evidence type="ECO:0000256" key="7">
    <source>
        <dbReference type="ARBA" id="ARBA00022729"/>
    </source>
</evidence>
<feature type="compositionally biased region" description="Pro residues" evidence="17">
    <location>
        <begin position="151"/>
        <end position="169"/>
    </location>
</feature>
<evidence type="ECO:0000256" key="12">
    <source>
        <dbReference type="ARBA" id="ARBA00023136"/>
    </source>
</evidence>
<keyword evidence="5" id="KW-0808">Transferase</keyword>
<evidence type="ECO:0000256" key="3">
    <source>
        <dbReference type="ARBA" id="ARBA00012401"/>
    </source>
</evidence>
<dbReference type="Gene3D" id="2.10.60.10">
    <property type="entry name" value="CD59"/>
    <property type="match status" value="1"/>
</dbReference>
<dbReference type="SUPFAM" id="SSF57302">
    <property type="entry name" value="Snake toxin-like"/>
    <property type="match status" value="1"/>
</dbReference>
<evidence type="ECO:0000259" key="20">
    <source>
        <dbReference type="PROSITE" id="PS50011"/>
    </source>
</evidence>
<feature type="transmembrane region" description="Helical" evidence="18">
    <location>
        <begin position="195"/>
        <end position="221"/>
    </location>
</feature>
<dbReference type="GO" id="GO:0048179">
    <property type="term" value="C:activin receptor complex"/>
    <property type="evidence" value="ECO:0007669"/>
    <property type="project" value="TreeGrafter"/>
</dbReference>
<gene>
    <name evidence="21" type="primary">RvY_04896-1</name>
    <name evidence="21" type="synonym">RvY_04896.1</name>
    <name evidence="21" type="ORF">RvY_04896</name>
</gene>
<dbReference type="Proteomes" id="UP000186922">
    <property type="component" value="Unassembled WGS sequence"/>
</dbReference>
<dbReference type="InterPro" id="IPR011009">
    <property type="entry name" value="Kinase-like_dom_sf"/>
</dbReference>
<dbReference type="GO" id="GO:0005524">
    <property type="term" value="F:ATP binding"/>
    <property type="evidence" value="ECO:0007669"/>
    <property type="project" value="UniProtKB-KW"/>
</dbReference>
<dbReference type="InterPro" id="IPR000333">
    <property type="entry name" value="TGFB_receptor"/>
</dbReference>
<keyword evidence="9" id="KW-0418">Kinase</keyword>
<evidence type="ECO:0000256" key="5">
    <source>
        <dbReference type="ARBA" id="ARBA00022679"/>
    </source>
</evidence>
<dbReference type="GO" id="GO:0071363">
    <property type="term" value="P:cellular response to growth factor stimulus"/>
    <property type="evidence" value="ECO:0007669"/>
    <property type="project" value="TreeGrafter"/>
</dbReference>
<dbReference type="GO" id="GO:0046872">
    <property type="term" value="F:metal ion binding"/>
    <property type="evidence" value="ECO:0007669"/>
    <property type="project" value="InterPro"/>
</dbReference>
<feature type="region of interest" description="Disordered" evidence="17">
    <location>
        <begin position="143"/>
        <end position="191"/>
    </location>
</feature>
<comment type="subcellular location">
    <subcellularLocation>
        <location evidence="1">Membrane</location>
        <topology evidence="1">Single-pass type I membrane protein</topology>
    </subcellularLocation>
</comment>
<evidence type="ECO:0000256" key="2">
    <source>
        <dbReference type="ARBA" id="ARBA00009605"/>
    </source>
</evidence>
<dbReference type="GO" id="GO:0048185">
    <property type="term" value="F:activin binding"/>
    <property type="evidence" value="ECO:0007669"/>
    <property type="project" value="TreeGrafter"/>
</dbReference>
<dbReference type="PANTHER" id="PTHR23255">
    <property type="entry name" value="TRANSFORMING GROWTH FACTOR-BETA RECEPTOR TYPE I AND II"/>
    <property type="match status" value="1"/>
</dbReference>
<evidence type="ECO:0000313" key="21">
    <source>
        <dbReference type="EMBL" id="GAU92872.1"/>
    </source>
</evidence>
<evidence type="ECO:0000313" key="22">
    <source>
        <dbReference type="Proteomes" id="UP000186922"/>
    </source>
</evidence>
<dbReference type="OrthoDB" id="547665at2759"/>
<sequence length="564" mass="62631">MEYTKFWLCLLCAVAQLMLLVSLANGLTCDSYEEGVCKNRDPEDVNDSSCRVVSKYCDPLQGTARCFAMYSNRSKGIVLQSADCWYSHPNCERDSCISSKAFPNRKGDAEFMSHFCCCNGNNCNSKLWFTLNETRSEIILGHKAQPDVDDPPPPPPVATSTLPPPPLPPLVSTASSAKGSQQKQKEDEGPSDSSAYVLISVVVVVCIAFVTVSLLVIYRCFNQATPDLKKHAHEDPESALMMAPLMAEEYKNQDGSLLLKNLQLVEKKASGRYGEVWRGKLGEVIVAVKITPMSEVASWKNEVHIYHKYLMPNPHPNILRFIIAGNRGPAEQRMFLVTEYHPLGSLVDLLKGRAITLDEAERLSCTMLAGISFLHDTDGKPAVAHRDFKSTNVLIRNDMSVCIADYGLATAFEPDERIGDRHGQVGTRRYMAPELLEGAISLNVISFLRVDIYACGLVLWEILSRTQLNPDIPVSIYKLPFEEELGLAPTNEGIHAAIVHKRIRPALKDSWKTDPRGSQMCSTIEECWDADPEARPSASCLSNRMRSLSPDVTYVDENMPLRDG</sequence>
<dbReference type="SUPFAM" id="SSF56112">
    <property type="entry name" value="Protein kinase-like (PK-like)"/>
    <property type="match status" value="1"/>
</dbReference>
<dbReference type="InterPro" id="IPR000719">
    <property type="entry name" value="Prot_kinase_dom"/>
</dbReference>
<dbReference type="Gene3D" id="3.30.200.20">
    <property type="entry name" value="Phosphorylase Kinase, domain 1"/>
    <property type="match status" value="1"/>
</dbReference>
<evidence type="ECO:0000256" key="19">
    <source>
        <dbReference type="SAM" id="SignalP"/>
    </source>
</evidence>
<evidence type="ECO:0000256" key="14">
    <source>
        <dbReference type="PIRSR" id="PIRSR037393-1"/>
    </source>
</evidence>
<dbReference type="GO" id="GO:0017002">
    <property type="term" value="F:activin receptor activity"/>
    <property type="evidence" value="ECO:0007669"/>
    <property type="project" value="TreeGrafter"/>
</dbReference>
<keyword evidence="13" id="KW-0675">Receptor</keyword>
<dbReference type="Pfam" id="PF00069">
    <property type="entry name" value="Pkinase"/>
    <property type="match status" value="1"/>
</dbReference>
<dbReference type="PROSITE" id="PS50011">
    <property type="entry name" value="PROTEIN_KINASE_DOM"/>
    <property type="match status" value="1"/>
</dbReference>
<evidence type="ECO:0000256" key="9">
    <source>
        <dbReference type="ARBA" id="ARBA00022777"/>
    </source>
</evidence>
<dbReference type="AlphaFoldDB" id="A0A1D1UYT9"/>
<evidence type="ECO:0000256" key="16">
    <source>
        <dbReference type="PIRSR" id="PIRSR037393-3"/>
    </source>
</evidence>
<dbReference type="Gene3D" id="1.10.510.10">
    <property type="entry name" value="Transferase(Phosphotransferase) domain 1"/>
    <property type="match status" value="1"/>
</dbReference>
<evidence type="ECO:0000256" key="6">
    <source>
        <dbReference type="ARBA" id="ARBA00022692"/>
    </source>
</evidence>
<dbReference type="InterPro" id="IPR045860">
    <property type="entry name" value="Snake_toxin-like_sf"/>
</dbReference>
<keyword evidence="7 19" id="KW-0732">Signal</keyword>
<keyword evidence="12 18" id="KW-0472">Membrane</keyword>
<organism evidence="21 22">
    <name type="scientific">Ramazzottius varieornatus</name>
    <name type="common">Water bear</name>
    <name type="synonym">Tardigrade</name>
    <dbReference type="NCBI Taxonomy" id="947166"/>
    <lineage>
        <taxon>Eukaryota</taxon>
        <taxon>Metazoa</taxon>
        <taxon>Ecdysozoa</taxon>
        <taxon>Tardigrada</taxon>
        <taxon>Eutardigrada</taxon>
        <taxon>Parachela</taxon>
        <taxon>Hypsibioidea</taxon>
        <taxon>Ramazzottiidae</taxon>
        <taxon>Ramazzottius</taxon>
    </lineage>
</organism>
<dbReference type="InterPro" id="IPR008271">
    <property type="entry name" value="Ser/Thr_kinase_AS"/>
</dbReference>
<name>A0A1D1UYT9_RAMVA</name>
<protein>
    <recommendedName>
        <fullName evidence="3">receptor protein serine/threonine kinase</fullName>
        <ecNumber evidence="3">2.7.11.30</ecNumber>
    </recommendedName>
</protein>
<evidence type="ECO:0000256" key="13">
    <source>
        <dbReference type="ARBA" id="ARBA00023170"/>
    </source>
</evidence>
<feature type="binding site" evidence="15">
    <location>
        <position position="289"/>
    </location>
    <ligand>
        <name>ATP</name>
        <dbReference type="ChEBI" id="CHEBI:30616"/>
    </ligand>
</feature>
<dbReference type="STRING" id="947166.A0A1D1UYT9"/>
<evidence type="ECO:0000256" key="8">
    <source>
        <dbReference type="ARBA" id="ARBA00022741"/>
    </source>
</evidence>
<keyword evidence="6 18" id="KW-0812">Transmembrane</keyword>
<evidence type="ECO:0000256" key="15">
    <source>
        <dbReference type="PIRSR" id="PIRSR037393-2"/>
    </source>
</evidence>
<feature type="disulfide bond" evidence="16">
    <location>
        <begin position="96"/>
        <end position="116"/>
    </location>
</feature>
<comment type="similarity">
    <text evidence="2">Belongs to the protein kinase superfamily. TKL Ser/Thr protein kinase family. TGFB receptor subfamily.</text>
</comment>
<dbReference type="EMBL" id="BDGG01000002">
    <property type="protein sequence ID" value="GAU92872.1"/>
    <property type="molecule type" value="Genomic_DNA"/>
</dbReference>
<comment type="caution">
    <text evidence="21">The sequence shown here is derived from an EMBL/GenBank/DDBJ whole genome shotgun (WGS) entry which is preliminary data.</text>
</comment>
<evidence type="ECO:0000256" key="1">
    <source>
        <dbReference type="ARBA" id="ARBA00004479"/>
    </source>
</evidence>
<feature type="chain" id="PRO_5008897793" description="receptor protein serine/threonine kinase" evidence="19">
    <location>
        <begin position="27"/>
        <end position="564"/>
    </location>
</feature>
<keyword evidence="11 18" id="KW-1133">Transmembrane helix</keyword>
<evidence type="ECO:0000256" key="18">
    <source>
        <dbReference type="SAM" id="Phobius"/>
    </source>
</evidence>
<feature type="domain" description="Protein kinase" evidence="20">
    <location>
        <begin position="262"/>
        <end position="548"/>
    </location>
</feature>
<dbReference type="EC" id="2.7.11.30" evidence="3"/>
<keyword evidence="8 15" id="KW-0547">Nucleotide-binding</keyword>
<feature type="active site" description="Proton acceptor" evidence="14">
    <location>
        <position position="387"/>
    </location>
</feature>
<dbReference type="PROSITE" id="PS00108">
    <property type="entry name" value="PROTEIN_KINASE_ST"/>
    <property type="match status" value="1"/>
</dbReference>
<evidence type="ECO:0000256" key="11">
    <source>
        <dbReference type="ARBA" id="ARBA00022989"/>
    </source>
</evidence>
<keyword evidence="10 15" id="KW-0067">ATP-binding</keyword>
<evidence type="ECO:0000256" key="17">
    <source>
        <dbReference type="SAM" id="MobiDB-lite"/>
    </source>
</evidence>
<keyword evidence="22" id="KW-1185">Reference proteome</keyword>
<accession>A0A1D1UYT9</accession>
<keyword evidence="4" id="KW-0723">Serine/threonine-protein kinase</keyword>
<feature type="disulfide bond" evidence="16">
    <location>
        <begin position="29"/>
        <end position="66"/>
    </location>
</feature>